<dbReference type="Gene3D" id="3.40.190.80">
    <property type="match status" value="1"/>
</dbReference>
<keyword evidence="14" id="KW-0809">Transit peptide</keyword>
<sequence>MAATAAATVPMSSSQLLICGGSSRSAAARQSPFVVHVAGRRQQGISWPGGKDGWCSTSLAARGVVRCAAVGTEAAAEAKKKSSYEIQTLTGWLLKQEQAGTIDAELTIVLSSISMACKQIASLVQRAGISNLTGVQGAVNIQGEDQKKLDVVSNEVFTNCLKSSGRTGIIASEEEDVPVAVEESYSGNYIVVFDPLDGSSNIDAAVSTGSIFGIYSPNDECLADISDESTLDDVQQRCIVNVCQPGSNLLAAGYCMYSSSIIFVVTLGNGVFVFTLDPMYGEFVLTQENLQIPKAGKIYAFNEGNYLLWDDKLRAYMDSLKEPGPSGKPYSARYIGSLVGDFHRTLLYGGIYGYPRDKKSKNGKLRLLYECAPMSFIVEQAGGKGSDGHQRVLDIMPTETSLLFPSADTSAGSVGSVEEVEKLEKFLA</sequence>
<gene>
    <name evidence="22" type="ORF">SI8410_12017071</name>
</gene>
<keyword evidence="15" id="KW-1015">Disulfide bond</keyword>
<keyword evidence="13" id="KW-0460">Magnesium</keyword>
<dbReference type="PANTHER" id="PTHR11556:SF1">
    <property type="entry name" value="FRUCTOSE-BISPHOSPHATASE"/>
    <property type="match status" value="1"/>
</dbReference>
<evidence type="ECO:0000259" key="21">
    <source>
        <dbReference type="Pfam" id="PF18913"/>
    </source>
</evidence>
<feature type="domain" description="Fructose-1-6-bisphosphatase class 1 C-terminal" evidence="21">
    <location>
        <begin position="292"/>
        <end position="426"/>
    </location>
</feature>
<keyword evidence="9" id="KW-0113">Calvin cycle</keyword>
<dbReference type="Pfam" id="PF18913">
    <property type="entry name" value="FBPase_C"/>
    <property type="match status" value="1"/>
</dbReference>
<name>A0A7I8L8N7_SPIIN</name>
<evidence type="ECO:0000259" key="20">
    <source>
        <dbReference type="Pfam" id="PF00316"/>
    </source>
</evidence>
<dbReference type="InterPro" id="IPR033391">
    <property type="entry name" value="FBPase_N"/>
</dbReference>
<dbReference type="GO" id="GO:0019253">
    <property type="term" value="P:reductive pentose-phosphate cycle"/>
    <property type="evidence" value="ECO:0007669"/>
    <property type="project" value="UniProtKB-KW"/>
</dbReference>
<dbReference type="FunFam" id="3.40.190.80:FF:000001">
    <property type="entry name" value="Fructose-1,6-bisphosphatase class 1"/>
    <property type="match status" value="1"/>
</dbReference>
<keyword evidence="23" id="KW-1185">Reference proteome</keyword>
<dbReference type="GO" id="GO:0006094">
    <property type="term" value="P:gluconeogenesis"/>
    <property type="evidence" value="ECO:0007669"/>
    <property type="project" value="TreeGrafter"/>
</dbReference>
<evidence type="ECO:0000256" key="12">
    <source>
        <dbReference type="ARBA" id="ARBA00022801"/>
    </source>
</evidence>
<dbReference type="GO" id="GO:0006002">
    <property type="term" value="P:fructose 6-phosphate metabolic process"/>
    <property type="evidence" value="ECO:0007669"/>
    <property type="project" value="TreeGrafter"/>
</dbReference>
<dbReference type="CDD" id="cd00354">
    <property type="entry name" value="FBPase"/>
    <property type="match status" value="1"/>
</dbReference>
<evidence type="ECO:0000256" key="9">
    <source>
        <dbReference type="ARBA" id="ARBA00022567"/>
    </source>
</evidence>
<dbReference type="Pfam" id="PF00316">
    <property type="entry name" value="FBPase"/>
    <property type="match status" value="1"/>
</dbReference>
<evidence type="ECO:0000256" key="6">
    <source>
        <dbReference type="ARBA" id="ARBA00011881"/>
    </source>
</evidence>
<evidence type="ECO:0000256" key="13">
    <source>
        <dbReference type="ARBA" id="ARBA00022842"/>
    </source>
</evidence>
<proteinExistence type="inferred from homology"/>
<dbReference type="InterPro" id="IPR044015">
    <property type="entry name" value="FBPase_C_dom"/>
</dbReference>
<dbReference type="GO" id="GO:0006000">
    <property type="term" value="P:fructose metabolic process"/>
    <property type="evidence" value="ECO:0007669"/>
    <property type="project" value="TreeGrafter"/>
</dbReference>
<evidence type="ECO:0000256" key="19">
    <source>
        <dbReference type="RuleBase" id="RU000508"/>
    </source>
</evidence>
<dbReference type="Proteomes" id="UP000663760">
    <property type="component" value="Chromosome 12"/>
</dbReference>
<keyword evidence="11" id="KW-0479">Metal-binding</keyword>
<evidence type="ECO:0000256" key="16">
    <source>
        <dbReference type="ARBA" id="ARBA00023277"/>
    </source>
</evidence>
<accession>A0A7I8L8N7</accession>
<comment type="subunit">
    <text evidence="6">Homotetramer.</text>
</comment>
<evidence type="ECO:0000256" key="5">
    <source>
        <dbReference type="ARBA" id="ARBA00010941"/>
    </source>
</evidence>
<comment type="similarity">
    <text evidence="5 19">Belongs to the FBPase class 1 family.</text>
</comment>
<dbReference type="InterPro" id="IPR028343">
    <property type="entry name" value="FBPtase"/>
</dbReference>
<dbReference type="GO" id="GO:0042132">
    <property type="term" value="F:fructose 1,6-bisphosphate 1-phosphatase activity"/>
    <property type="evidence" value="ECO:0007669"/>
    <property type="project" value="UniProtKB-EC"/>
</dbReference>
<keyword evidence="16 19" id="KW-0119">Carbohydrate metabolism</keyword>
<dbReference type="AlphaFoldDB" id="A0A7I8L8N7"/>
<comment type="cofactor">
    <cofactor evidence="2">
        <name>Mg(2+)</name>
        <dbReference type="ChEBI" id="CHEBI:18420"/>
    </cofactor>
</comment>
<evidence type="ECO:0000256" key="8">
    <source>
        <dbReference type="ARBA" id="ARBA00022528"/>
    </source>
</evidence>
<dbReference type="PRINTS" id="PR00115">
    <property type="entry name" value="F16BPHPHTASE"/>
</dbReference>
<keyword evidence="8" id="KW-0150">Chloroplast</keyword>
<evidence type="ECO:0000256" key="11">
    <source>
        <dbReference type="ARBA" id="ARBA00022723"/>
    </source>
</evidence>
<dbReference type="PIRSF" id="PIRSF000904">
    <property type="entry name" value="FBPtase_SBPase"/>
    <property type="match status" value="1"/>
</dbReference>
<evidence type="ECO:0000256" key="1">
    <source>
        <dbReference type="ARBA" id="ARBA00001273"/>
    </source>
</evidence>
<evidence type="ECO:0000313" key="22">
    <source>
        <dbReference type="EMBL" id="CAA7406393.1"/>
    </source>
</evidence>
<dbReference type="GO" id="GO:0046872">
    <property type="term" value="F:metal ion binding"/>
    <property type="evidence" value="ECO:0007669"/>
    <property type="project" value="UniProtKB-KW"/>
</dbReference>
<comment type="subcellular location">
    <subcellularLocation>
        <location evidence="3">Plastid</location>
        <location evidence="3">Chloroplast</location>
    </subcellularLocation>
</comment>
<evidence type="ECO:0000256" key="3">
    <source>
        <dbReference type="ARBA" id="ARBA00004229"/>
    </source>
</evidence>
<evidence type="ECO:0000256" key="4">
    <source>
        <dbReference type="ARBA" id="ARBA00005215"/>
    </source>
</evidence>
<evidence type="ECO:0000256" key="15">
    <source>
        <dbReference type="ARBA" id="ARBA00023157"/>
    </source>
</evidence>
<comment type="catalytic activity">
    <reaction evidence="1">
        <text>beta-D-fructose 1,6-bisphosphate + H2O = beta-D-fructose 6-phosphate + phosphate</text>
        <dbReference type="Rhea" id="RHEA:11064"/>
        <dbReference type="ChEBI" id="CHEBI:15377"/>
        <dbReference type="ChEBI" id="CHEBI:32966"/>
        <dbReference type="ChEBI" id="CHEBI:43474"/>
        <dbReference type="ChEBI" id="CHEBI:57634"/>
        <dbReference type="EC" id="3.1.3.11"/>
    </reaction>
</comment>
<dbReference type="Gene3D" id="3.30.540.10">
    <property type="entry name" value="Fructose-1,6-Bisphosphatase, subunit A, domain 1"/>
    <property type="match status" value="1"/>
</dbReference>
<dbReference type="GO" id="GO:0030388">
    <property type="term" value="P:fructose 1,6-bisphosphate metabolic process"/>
    <property type="evidence" value="ECO:0007669"/>
    <property type="project" value="UniProtKB-ARBA"/>
</dbReference>
<dbReference type="GO" id="GO:0005986">
    <property type="term" value="P:sucrose biosynthetic process"/>
    <property type="evidence" value="ECO:0007669"/>
    <property type="project" value="TreeGrafter"/>
</dbReference>
<evidence type="ECO:0000256" key="2">
    <source>
        <dbReference type="ARBA" id="ARBA00001946"/>
    </source>
</evidence>
<reference evidence="22" key="1">
    <citation type="submission" date="2020-02" db="EMBL/GenBank/DDBJ databases">
        <authorList>
            <person name="Scholz U."/>
            <person name="Mascher M."/>
            <person name="Fiebig A."/>
        </authorList>
    </citation>
    <scope>NUCLEOTIDE SEQUENCE</scope>
</reference>
<dbReference type="PROSITE" id="PS00124">
    <property type="entry name" value="FBPASE"/>
    <property type="match status" value="1"/>
</dbReference>
<dbReference type="InterPro" id="IPR020548">
    <property type="entry name" value="Fructose_bisphosphatase_AS"/>
</dbReference>
<dbReference type="PIRSF" id="PIRSF500210">
    <property type="entry name" value="FBPtase"/>
    <property type="match status" value="1"/>
</dbReference>
<keyword evidence="10" id="KW-0934">Plastid</keyword>
<evidence type="ECO:0000256" key="18">
    <source>
        <dbReference type="ARBA" id="ARBA00068252"/>
    </source>
</evidence>
<dbReference type="HAMAP" id="MF_01855">
    <property type="entry name" value="FBPase_class1"/>
    <property type="match status" value="1"/>
</dbReference>
<evidence type="ECO:0000256" key="14">
    <source>
        <dbReference type="ARBA" id="ARBA00022946"/>
    </source>
</evidence>
<dbReference type="GO" id="GO:0005829">
    <property type="term" value="C:cytosol"/>
    <property type="evidence" value="ECO:0007669"/>
    <property type="project" value="TreeGrafter"/>
</dbReference>
<dbReference type="OrthoDB" id="10256725at2759"/>
<evidence type="ECO:0000256" key="17">
    <source>
        <dbReference type="ARBA" id="ARBA00032973"/>
    </source>
</evidence>
<dbReference type="PANTHER" id="PTHR11556">
    <property type="entry name" value="FRUCTOSE-1,6-BISPHOSPHATASE-RELATED"/>
    <property type="match status" value="1"/>
</dbReference>
<protein>
    <recommendedName>
        <fullName evidence="18">Fructose-1,6-bisphosphatase, chloroplastic</fullName>
        <ecNumber evidence="7">3.1.3.11</ecNumber>
    </recommendedName>
    <alternativeName>
        <fullName evidence="17">D-fructose-1,6-bisphosphate 1-phosphohydrolase</fullName>
    </alternativeName>
</protein>
<dbReference type="GO" id="GO:0009507">
    <property type="term" value="C:chloroplast"/>
    <property type="evidence" value="ECO:0007669"/>
    <property type="project" value="UniProtKB-SubCell"/>
</dbReference>
<organism evidence="22 23">
    <name type="scientific">Spirodela intermedia</name>
    <name type="common">Intermediate duckweed</name>
    <dbReference type="NCBI Taxonomy" id="51605"/>
    <lineage>
        <taxon>Eukaryota</taxon>
        <taxon>Viridiplantae</taxon>
        <taxon>Streptophyta</taxon>
        <taxon>Embryophyta</taxon>
        <taxon>Tracheophyta</taxon>
        <taxon>Spermatophyta</taxon>
        <taxon>Magnoliopsida</taxon>
        <taxon>Liliopsida</taxon>
        <taxon>Araceae</taxon>
        <taxon>Lemnoideae</taxon>
        <taxon>Spirodela</taxon>
    </lineage>
</organism>
<feature type="domain" description="Fructose-1-6-bisphosphatase class I N-terminal" evidence="20">
    <location>
        <begin position="88"/>
        <end position="288"/>
    </location>
</feature>
<evidence type="ECO:0000256" key="7">
    <source>
        <dbReference type="ARBA" id="ARBA00013093"/>
    </source>
</evidence>
<evidence type="ECO:0000313" key="23">
    <source>
        <dbReference type="Proteomes" id="UP000663760"/>
    </source>
</evidence>
<dbReference type="EC" id="3.1.3.11" evidence="7"/>
<comment type="pathway">
    <text evidence="4">Carbohydrate biosynthesis; Calvin cycle.</text>
</comment>
<dbReference type="SUPFAM" id="SSF56655">
    <property type="entry name" value="Carbohydrate phosphatase"/>
    <property type="match status" value="1"/>
</dbReference>
<keyword evidence="12 19" id="KW-0378">Hydrolase</keyword>
<dbReference type="FunFam" id="3.30.540.10:FF:000014">
    <property type="entry name" value="Fructose-1,6-bisphosphatase, chloroplastic"/>
    <property type="match status" value="1"/>
</dbReference>
<dbReference type="InterPro" id="IPR000146">
    <property type="entry name" value="FBPase_class-1"/>
</dbReference>
<evidence type="ECO:0000256" key="10">
    <source>
        <dbReference type="ARBA" id="ARBA00022640"/>
    </source>
</evidence>
<dbReference type="EMBL" id="LR746275">
    <property type="protein sequence ID" value="CAA7406393.1"/>
    <property type="molecule type" value="Genomic_DNA"/>
</dbReference>